<dbReference type="SUPFAM" id="SSF52799">
    <property type="entry name" value="(Phosphotyrosine protein) phosphatases II"/>
    <property type="match status" value="1"/>
</dbReference>
<dbReference type="OrthoDB" id="10253954at2759"/>
<dbReference type="Proteomes" id="UP000054047">
    <property type="component" value="Unassembled WGS sequence"/>
</dbReference>
<protein>
    <recommendedName>
        <fullName evidence="3">Tyrosine-protein phosphatase domain-containing protein</fullName>
    </recommendedName>
</protein>
<sequence length="151" mass="18125">MRRHLISFRKLNLMGHLIHMRRQREKLVQTVVGPVKNMNPREQYMLCHEAVRQLIRHGITRVHADLFQRYLNYLGEENVNGKTRMQMQYEDLCECHHNPNCTPPMDYITLPGYHRADEFIVANWAKECNELWQLIWNQNCQTVVLLGELRK</sequence>
<dbReference type="AlphaFoldDB" id="A0A0C2G1F3"/>
<evidence type="ECO:0000313" key="2">
    <source>
        <dbReference type="Proteomes" id="UP000054047"/>
    </source>
</evidence>
<organism evidence="1 2">
    <name type="scientific">Ancylostoma duodenale</name>
    <dbReference type="NCBI Taxonomy" id="51022"/>
    <lineage>
        <taxon>Eukaryota</taxon>
        <taxon>Metazoa</taxon>
        <taxon>Ecdysozoa</taxon>
        <taxon>Nematoda</taxon>
        <taxon>Chromadorea</taxon>
        <taxon>Rhabditida</taxon>
        <taxon>Rhabditina</taxon>
        <taxon>Rhabditomorpha</taxon>
        <taxon>Strongyloidea</taxon>
        <taxon>Ancylostomatidae</taxon>
        <taxon>Ancylostomatinae</taxon>
        <taxon>Ancylostoma</taxon>
    </lineage>
</organism>
<reference evidence="1 2" key="1">
    <citation type="submission" date="2013-12" db="EMBL/GenBank/DDBJ databases">
        <title>Draft genome of the parsitic nematode Ancylostoma duodenale.</title>
        <authorList>
            <person name="Mitreva M."/>
        </authorList>
    </citation>
    <scope>NUCLEOTIDE SEQUENCE [LARGE SCALE GENOMIC DNA]</scope>
    <source>
        <strain evidence="1 2">Zhejiang</strain>
    </source>
</reference>
<name>A0A0C2G1F3_9BILA</name>
<dbReference type="InterPro" id="IPR029021">
    <property type="entry name" value="Prot-tyrosine_phosphatase-like"/>
</dbReference>
<evidence type="ECO:0008006" key="3">
    <source>
        <dbReference type="Google" id="ProtNLM"/>
    </source>
</evidence>
<dbReference type="EMBL" id="KN738506">
    <property type="protein sequence ID" value="KIH54775.1"/>
    <property type="molecule type" value="Genomic_DNA"/>
</dbReference>
<gene>
    <name evidence="1" type="ORF">ANCDUO_15078</name>
</gene>
<accession>A0A0C2G1F3</accession>
<keyword evidence="2" id="KW-1185">Reference proteome</keyword>
<proteinExistence type="predicted"/>
<evidence type="ECO:0000313" key="1">
    <source>
        <dbReference type="EMBL" id="KIH54775.1"/>
    </source>
</evidence>